<name>A0A0D6XNC9_9STAP</name>
<dbReference type="InterPro" id="IPR014729">
    <property type="entry name" value="Rossmann-like_a/b/a_fold"/>
</dbReference>
<dbReference type="STRING" id="569857.TP70_08940"/>
<dbReference type="GO" id="GO:0005524">
    <property type="term" value="F:ATP binding"/>
    <property type="evidence" value="ECO:0007669"/>
    <property type="project" value="UniProtKB-KW"/>
</dbReference>
<dbReference type="EMBL" id="UHDT01000001">
    <property type="protein sequence ID" value="SUM57491.1"/>
    <property type="molecule type" value="Genomic_DNA"/>
</dbReference>
<dbReference type="SUPFAM" id="SSF52374">
    <property type="entry name" value="Nucleotidylyl transferase"/>
    <property type="match status" value="1"/>
</dbReference>
<comment type="pathway">
    <text evidence="2 10">Cofactor biosynthesis; NAD(+) biosynthesis; deamido-NAD(+) from nicotinate D-ribonucleotide: step 1/1.</text>
</comment>
<dbReference type="RefSeq" id="WP_044361102.1">
    <property type="nucleotide sequence ID" value="NZ_JXWY01000081.1"/>
</dbReference>
<keyword evidence="4 10" id="KW-0808">Transferase</keyword>
<sequence>MKRIVIYGGQFNPIHSAHEMIASEVNAALKPDAFYFMPSYMSPLKEHHDPIAIEDRLAMIRLVIDNLGFGTLRLDEIERKGQSYTYDTLYDIHQAEPNAKLFFIIGTDQYDQLNQWYRIEELKQIVTFVVVNRGRHIQAADSSIMPLEIPEMAISSTQIRQRCKQKETIHMWVPLNVESYISRRGLYG</sequence>
<dbReference type="GO" id="GO:0009435">
    <property type="term" value="P:NAD+ biosynthetic process"/>
    <property type="evidence" value="ECO:0007669"/>
    <property type="project" value="UniProtKB-UniRule"/>
</dbReference>
<dbReference type="CDD" id="cd02165">
    <property type="entry name" value="NMNAT"/>
    <property type="match status" value="1"/>
</dbReference>
<dbReference type="NCBIfam" id="TIGR00482">
    <property type="entry name" value="nicotinate (nicotinamide) nucleotide adenylyltransferase"/>
    <property type="match status" value="1"/>
</dbReference>
<dbReference type="Proteomes" id="UP000254100">
    <property type="component" value="Unassembled WGS sequence"/>
</dbReference>
<keyword evidence="7 10" id="KW-0067">ATP-binding</keyword>
<comment type="catalytic activity">
    <reaction evidence="9 10">
        <text>nicotinate beta-D-ribonucleotide + ATP + H(+) = deamido-NAD(+) + diphosphate</text>
        <dbReference type="Rhea" id="RHEA:22860"/>
        <dbReference type="ChEBI" id="CHEBI:15378"/>
        <dbReference type="ChEBI" id="CHEBI:30616"/>
        <dbReference type="ChEBI" id="CHEBI:33019"/>
        <dbReference type="ChEBI" id="CHEBI:57502"/>
        <dbReference type="ChEBI" id="CHEBI:58437"/>
        <dbReference type="EC" id="2.7.7.18"/>
    </reaction>
</comment>
<dbReference type="UniPathway" id="UPA00253">
    <property type="reaction ID" value="UER00332"/>
</dbReference>
<evidence type="ECO:0000313" key="12">
    <source>
        <dbReference type="EMBL" id="KIX90167.1"/>
    </source>
</evidence>
<evidence type="ECO:0000256" key="3">
    <source>
        <dbReference type="ARBA" id="ARBA00022642"/>
    </source>
</evidence>
<dbReference type="EMBL" id="JXWY01000081">
    <property type="protein sequence ID" value="KIX90167.1"/>
    <property type="molecule type" value="Genomic_DNA"/>
</dbReference>
<dbReference type="Gene3D" id="3.40.50.620">
    <property type="entry name" value="HUPs"/>
    <property type="match status" value="1"/>
</dbReference>
<evidence type="ECO:0000256" key="8">
    <source>
        <dbReference type="ARBA" id="ARBA00023027"/>
    </source>
</evidence>
<dbReference type="InterPro" id="IPR004821">
    <property type="entry name" value="Cyt_trans-like"/>
</dbReference>
<dbReference type="NCBIfam" id="NF000840">
    <property type="entry name" value="PRK00071.1-3"/>
    <property type="match status" value="1"/>
</dbReference>
<evidence type="ECO:0000256" key="1">
    <source>
        <dbReference type="ARBA" id="ARBA00002324"/>
    </source>
</evidence>
<evidence type="ECO:0000256" key="7">
    <source>
        <dbReference type="ARBA" id="ARBA00022840"/>
    </source>
</evidence>
<reference evidence="13 15" key="2">
    <citation type="submission" date="2018-06" db="EMBL/GenBank/DDBJ databases">
        <authorList>
            <consortium name="Pathogen Informatics"/>
            <person name="Doyle S."/>
        </authorList>
    </citation>
    <scope>NUCLEOTIDE SEQUENCE [LARGE SCALE GENOMIC DNA]</scope>
    <source>
        <strain evidence="13 15">NCTC13832</strain>
    </source>
</reference>
<reference evidence="12 14" key="1">
    <citation type="submission" date="2015-01" db="EMBL/GenBank/DDBJ databases">
        <authorList>
            <person name="Guo J."/>
        </authorList>
    </citation>
    <scope>NUCLEOTIDE SEQUENCE [LARGE SCALE GENOMIC DNA]</scope>
    <source>
        <strain evidence="12 14">DSM 22147</strain>
    </source>
</reference>
<organism evidence="13 15">
    <name type="scientific">Staphylococcus microti</name>
    <dbReference type="NCBI Taxonomy" id="569857"/>
    <lineage>
        <taxon>Bacteria</taxon>
        <taxon>Bacillati</taxon>
        <taxon>Bacillota</taxon>
        <taxon>Bacilli</taxon>
        <taxon>Bacillales</taxon>
        <taxon>Staphylococcaceae</taxon>
        <taxon>Staphylococcus</taxon>
    </lineage>
</organism>
<dbReference type="OrthoDB" id="5295945at2"/>
<feature type="domain" description="Cytidyltransferase-like" evidence="11">
    <location>
        <begin position="6"/>
        <end position="162"/>
    </location>
</feature>
<evidence type="ECO:0000313" key="15">
    <source>
        <dbReference type="Proteomes" id="UP000254100"/>
    </source>
</evidence>
<proteinExistence type="inferred from homology"/>
<keyword evidence="6 10" id="KW-0547">Nucleotide-binding</keyword>
<keyword evidence="8 10" id="KW-0520">NAD</keyword>
<dbReference type="Pfam" id="PF01467">
    <property type="entry name" value="CTP_transf_like"/>
    <property type="match status" value="1"/>
</dbReference>
<evidence type="ECO:0000256" key="9">
    <source>
        <dbReference type="ARBA" id="ARBA00048721"/>
    </source>
</evidence>
<keyword evidence="5 10" id="KW-0548">Nucleotidyltransferase</keyword>
<evidence type="ECO:0000259" key="11">
    <source>
        <dbReference type="Pfam" id="PF01467"/>
    </source>
</evidence>
<evidence type="ECO:0000256" key="10">
    <source>
        <dbReference type="HAMAP-Rule" id="MF_00244"/>
    </source>
</evidence>
<accession>A0A0D6XNC9</accession>
<evidence type="ECO:0000313" key="13">
    <source>
        <dbReference type="EMBL" id="SUM57491.1"/>
    </source>
</evidence>
<keyword evidence="14" id="KW-1185">Reference proteome</keyword>
<evidence type="ECO:0000256" key="2">
    <source>
        <dbReference type="ARBA" id="ARBA00005019"/>
    </source>
</evidence>
<evidence type="ECO:0000256" key="4">
    <source>
        <dbReference type="ARBA" id="ARBA00022679"/>
    </source>
</evidence>
<dbReference type="PANTHER" id="PTHR39321:SF3">
    <property type="entry name" value="PHOSPHOPANTETHEINE ADENYLYLTRANSFERASE"/>
    <property type="match status" value="1"/>
</dbReference>
<keyword evidence="3 10" id="KW-0662">Pyridine nucleotide biosynthesis</keyword>
<dbReference type="GO" id="GO:0004515">
    <property type="term" value="F:nicotinate-nucleotide adenylyltransferase activity"/>
    <property type="evidence" value="ECO:0007669"/>
    <property type="project" value="UniProtKB-UniRule"/>
</dbReference>
<dbReference type="AlphaFoldDB" id="A0A0D6XNC9"/>
<dbReference type="EC" id="2.7.7.18" evidence="10"/>
<dbReference type="HAMAP" id="MF_00244">
    <property type="entry name" value="NaMN_adenylyltr"/>
    <property type="match status" value="1"/>
</dbReference>
<gene>
    <name evidence="10 13" type="primary">nadD</name>
    <name evidence="13" type="ORF">NCTC13832_01173</name>
    <name evidence="12" type="ORF">TP70_08940</name>
</gene>
<dbReference type="Proteomes" id="UP000032366">
    <property type="component" value="Unassembled WGS sequence"/>
</dbReference>
<protein>
    <recommendedName>
        <fullName evidence="10">Probable nicotinate-nucleotide adenylyltransferase</fullName>
        <ecNumber evidence="10">2.7.7.18</ecNumber>
    </recommendedName>
    <alternativeName>
        <fullName evidence="10">Deamido-NAD(+) diphosphorylase</fullName>
    </alternativeName>
    <alternativeName>
        <fullName evidence="10">Deamido-NAD(+) pyrophosphorylase</fullName>
    </alternativeName>
    <alternativeName>
        <fullName evidence="10">Nicotinate mononucleotide adenylyltransferase</fullName>
        <shortName evidence="10">NaMN adenylyltransferase</shortName>
    </alternativeName>
</protein>
<evidence type="ECO:0000313" key="14">
    <source>
        <dbReference type="Proteomes" id="UP000032366"/>
    </source>
</evidence>
<comment type="similarity">
    <text evidence="10">Belongs to the NadD family.</text>
</comment>
<evidence type="ECO:0000256" key="6">
    <source>
        <dbReference type="ARBA" id="ARBA00022741"/>
    </source>
</evidence>
<comment type="function">
    <text evidence="1 10">Catalyzes the reversible adenylation of nicotinate mononucleotide (NaMN) to nicotinic acid adenine dinucleotide (NaAD).</text>
</comment>
<evidence type="ECO:0000256" key="5">
    <source>
        <dbReference type="ARBA" id="ARBA00022695"/>
    </source>
</evidence>
<dbReference type="PANTHER" id="PTHR39321">
    <property type="entry name" value="NICOTINATE-NUCLEOTIDE ADENYLYLTRANSFERASE-RELATED"/>
    <property type="match status" value="1"/>
</dbReference>
<dbReference type="InterPro" id="IPR005248">
    <property type="entry name" value="NadD/NMNAT"/>
</dbReference>